<accession>A0A6F8YUU0</accession>
<evidence type="ECO:0000313" key="3">
    <source>
        <dbReference type="Proteomes" id="UP000503011"/>
    </source>
</evidence>
<protein>
    <submittedName>
        <fullName evidence="2">Uncharacterized protein</fullName>
    </submittedName>
</protein>
<reference evidence="2 3" key="1">
    <citation type="submission" date="2020-03" db="EMBL/GenBank/DDBJ databases">
        <title>Whole genome shotgun sequence of Phytohabitans suffuscus NBRC 105367.</title>
        <authorList>
            <person name="Komaki H."/>
            <person name="Tamura T."/>
        </authorList>
    </citation>
    <scope>NUCLEOTIDE SEQUENCE [LARGE SCALE GENOMIC DNA]</scope>
    <source>
        <strain evidence="2 3">NBRC 105367</strain>
    </source>
</reference>
<proteinExistence type="predicted"/>
<evidence type="ECO:0000256" key="1">
    <source>
        <dbReference type="SAM" id="MobiDB-lite"/>
    </source>
</evidence>
<keyword evidence="3" id="KW-1185">Reference proteome</keyword>
<evidence type="ECO:0000313" key="2">
    <source>
        <dbReference type="EMBL" id="BCB89839.1"/>
    </source>
</evidence>
<dbReference type="Proteomes" id="UP000503011">
    <property type="component" value="Chromosome"/>
</dbReference>
<sequence length="141" mass="15244">MPPSTAYGGVTGVTKFNRRNGVLNMRRAVALAKHAAKLLPEPPPADDVEGYLAWRDLVLDTAVRISAIVDCRGFEISLSHSKLDGHSPVTWRALLALASALTPPGRIPPHDPTSEARTLARGRTHGPRAFGHRPPIVMSHH</sequence>
<reference evidence="2 3" key="2">
    <citation type="submission" date="2020-03" db="EMBL/GenBank/DDBJ databases">
        <authorList>
            <person name="Ichikawa N."/>
            <person name="Kimura A."/>
            <person name="Kitahashi Y."/>
            <person name="Uohara A."/>
        </authorList>
    </citation>
    <scope>NUCLEOTIDE SEQUENCE [LARGE SCALE GENOMIC DNA]</scope>
    <source>
        <strain evidence="2 3">NBRC 105367</strain>
    </source>
</reference>
<feature type="region of interest" description="Disordered" evidence="1">
    <location>
        <begin position="104"/>
        <end position="141"/>
    </location>
</feature>
<dbReference type="KEGG" id="psuu:Psuf_071520"/>
<gene>
    <name evidence="2" type="ORF">Psuf_071520</name>
</gene>
<dbReference type="EMBL" id="AP022871">
    <property type="protein sequence ID" value="BCB89839.1"/>
    <property type="molecule type" value="Genomic_DNA"/>
</dbReference>
<dbReference type="AlphaFoldDB" id="A0A6F8YUU0"/>
<name>A0A6F8YUU0_9ACTN</name>
<organism evidence="2 3">
    <name type="scientific">Phytohabitans suffuscus</name>
    <dbReference type="NCBI Taxonomy" id="624315"/>
    <lineage>
        <taxon>Bacteria</taxon>
        <taxon>Bacillati</taxon>
        <taxon>Actinomycetota</taxon>
        <taxon>Actinomycetes</taxon>
        <taxon>Micromonosporales</taxon>
        <taxon>Micromonosporaceae</taxon>
    </lineage>
</organism>